<sequence>MKHLFLIFSILVFVACGNKSDKINRSIIGMRFQHFKQIKELSTYTKISDTVISHKITTDNPTHRILHLSNQVNNAIIFNSISLDSVENKIYEILDTLFISHSNKLEFVTIGYCSINNGNDENIIALVEKTDSLKIQKIKKIWRANINSQKIETINGFSNIECFNEFFEEKYSL</sequence>
<dbReference type="PROSITE" id="PS51257">
    <property type="entry name" value="PROKAR_LIPOPROTEIN"/>
    <property type="match status" value="1"/>
</dbReference>
<dbReference type="STRING" id="1736674.APS56_15000"/>
<proteinExistence type="predicted"/>
<dbReference type="EMBL" id="CP012898">
    <property type="protein sequence ID" value="ALJ06366.1"/>
    <property type="molecule type" value="Genomic_DNA"/>
</dbReference>
<protein>
    <recommendedName>
        <fullName evidence="3">Lipoprotein</fullName>
    </recommendedName>
</protein>
<name>A0A0N7HYW2_9FLAO</name>
<accession>A0A0N7HYW2</accession>
<dbReference type="AlphaFoldDB" id="A0A0N7HYW2"/>
<evidence type="ECO:0000313" key="1">
    <source>
        <dbReference type="EMBL" id="ALJ06366.1"/>
    </source>
</evidence>
<dbReference type="KEGG" id="ahz:APS56_15000"/>
<keyword evidence="2" id="KW-1185">Reference proteome</keyword>
<organism evidence="1 2">
    <name type="scientific">Pseudalgibacter alginicilyticus</name>
    <dbReference type="NCBI Taxonomy" id="1736674"/>
    <lineage>
        <taxon>Bacteria</taxon>
        <taxon>Pseudomonadati</taxon>
        <taxon>Bacteroidota</taxon>
        <taxon>Flavobacteriia</taxon>
        <taxon>Flavobacteriales</taxon>
        <taxon>Flavobacteriaceae</taxon>
        <taxon>Pseudalgibacter</taxon>
    </lineage>
</organism>
<dbReference type="OrthoDB" id="1439479at2"/>
<dbReference type="Proteomes" id="UP000057981">
    <property type="component" value="Chromosome"/>
</dbReference>
<evidence type="ECO:0000313" key="2">
    <source>
        <dbReference type="Proteomes" id="UP000057981"/>
    </source>
</evidence>
<dbReference type="RefSeq" id="WP_054730189.1">
    <property type="nucleotide sequence ID" value="NZ_CP012898.1"/>
</dbReference>
<reference evidence="1 2" key="1">
    <citation type="submission" date="2015-10" db="EMBL/GenBank/DDBJ databases">
        <authorList>
            <person name="Gilbert D.G."/>
        </authorList>
    </citation>
    <scope>NUCLEOTIDE SEQUENCE [LARGE SCALE GENOMIC DNA]</scope>
    <source>
        <strain evidence="2">HZ-22</strain>
    </source>
</reference>
<gene>
    <name evidence="1" type="ORF">APS56_15000</name>
</gene>
<evidence type="ECO:0008006" key="3">
    <source>
        <dbReference type="Google" id="ProtNLM"/>
    </source>
</evidence>